<proteinExistence type="predicted"/>
<gene>
    <name evidence="1" type="ORF">ALP36_01999</name>
</gene>
<organism evidence="1 2">
    <name type="scientific">Pseudomonas syringae pv. coriandricola</name>
    <dbReference type="NCBI Taxonomy" id="264453"/>
    <lineage>
        <taxon>Bacteria</taxon>
        <taxon>Pseudomonadati</taxon>
        <taxon>Pseudomonadota</taxon>
        <taxon>Gammaproteobacteria</taxon>
        <taxon>Pseudomonadales</taxon>
        <taxon>Pseudomonadaceae</taxon>
        <taxon>Pseudomonas</taxon>
    </lineage>
</organism>
<protein>
    <recommendedName>
        <fullName evidence="3">TniQ protein</fullName>
    </recommendedName>
</protein>
<accession>A0A3M4UET6</accession>
<dbReference type="AlphaFoldDB" id="A0A3M4UET6"/>
<dbReference type="EMBL" id="RBTT01000186">
    <property type="protein sequence ID" value="RMU08276.1"/>
    <property type="molecule type" value="Genomic_DNA"/>
</dbReference>
<evidence type="ECO:0000313" key="2">
    <source>
        <dbReference type="Proteomes" id="UP000274212"/>
    </source>
</evidence>
<evidence type="ECO:0008006" key="3">
    <source>
        <dbReference type="Google" id="ProtNLM"/>
    </source>
</evidence>
<dbReference type="Proteomes" id="UP000274212">
    <property type="component" value="Unassembled WGS sequence"/>
</dbReference>
<name>A0A3M4UET6_9PSED</name>
<evidence type="ECO:0000313" key="1">
    <source>
        <dbReference type="EMBL" id="RMU08276.1"/>
    </source>
</evidence>
<sequence length="367" mass="41992">MSFYKSFISERCEGESISSWMFRLQCSARRHPYVGEVESCRGRSIASSRQDPILSVETLSQTEANSTETNLLQDYDQGLTPAMAQAFAERNRIPVSLLTPLCVDKPFDDLYGHAKHPKGAPWVGTAIIPLHHRCSYCYQCVEEGVKATGLPVVQSCWRHVLMPFCSRHQTLLYDVSGKLSLNEDFPAAVFKFHWNRTFAVTRIDEHTRSDITRLRGAIRVQQRLIDLWDGTSDDFQRSANLGFVLTLFRMVLQPTYEWAYSKKEMFNKGGQPSVLGFYSAFYKLPLRATAVARARALFLVGLILGWIDEDEAKAPEFWDAFAPNCASVIWAHLPYHGPLRSWVRRELDLYKLGIFSRESLRDTLFGW</sequence>
<reference evidence="1 2" key="1">
    <citation type="submission" date="2018-08" db="EMBL/GenBank/DDBJ databases">
        <title>Recombination of ecologically and evolutionarily significant loci maintains genetic cohesion in the Pseudomonas syringae species complex.</title>
        <authorList>
            <person name="Dillon M."/>
            <person name="Thakur S."/>
            <person name="Almeida R.N.D."/>
            <person name="Weir B.S."/>
            <person name="Guttman D.S."/>
        </authorList>
    </citation>
    <scope>NUCLEOTIDE SEQUENCE [LARGE SCALE GENOMIC DNA]</scope>
    <source>
        <strain evidence="1 2">ICMP 9829</strain>
    </source>
</reference>
<comment type="caution">
    <text evidence="1">The sequence shown here is derived from an EMBL/GenBank/DDBJ whole genome shotgun (WGS) entry which is preliminary data.</text>
</comment>